<dbReference type="Gene3D" id="4.10.240.10">
    <property type="entry name" value="Zn(2)-C6 fungal-type DNA-binding domain"/>
    <property type="match status" value="1"/>
</dbReference>
<evidence type="ECO:0000256" key="1">
    <source>
        <dbReference type="ARBA" id="ARBA00022723"/>
    </source>
</evidence>
<keyword evidence="9" id="KW-1185">Reference proteome</keyword>
<dbReference type="InterPro" id="IPR007219">
    <property type="entry name" value="XnlR_reg_dom"/>
</dbReference>
<dbReference type="PANTHER" id="PTHR47424:SF2">
    <property type="entry name" value="TRANSCRIPTION FACTOR DOMAIN-CONTAINING PROTEIN-RELATED"/>
    <property type="match status" value="1"/>
</dbReference>
<sequence>MEKQLPLSEPAAATNFSELGLSESACNECKRRKGRCDRQLPECGPCHRNKRHCLYEKHSKTPLTRKHLTSVEERLRQAELKARQFEKRAEAAEARLHQAIDSVPKLESQKYTASTIPWDEQSPVESFKGRHNSSPAEHHEENEDDEGVADGMALLSMEDKGTGYLGISSGTAMLKMLLPESEPSVDGGSYGWVPTPVFVERRIHEIDLDAAINAYFSLFHVSYPLVHEPSFRAQYSQVVPRPAGKNWNALAYMIGAMGIFTTAQNKSSRDLDLFEAAKANMSIDSLETGNLTLVQVLMLMANYIQKRGKPNSGYNYLGLALHMAMGLGLHKEFHNWRISPLAMEIRRRVWWVLTCFYVGAVITFGRPLSWPSHGVEAMIPLNCEDRDLTHLSTTLPPAKPGLTTYSAISAQARFHLATMDIYGRVISVTFPTAAELIRLDDERIEAWRSSWQDPHHDIPPRYLLSQRILGWRCSNFRIIMYRPFVIRHVLSMRTKIAPSSLDPATQNAIDRCLHESKASISSIHAYWATGERSSMASWYSLYFMFQASLIPCICLRNDPTSPHAVDWVAQVEMVLNVFDAIYGINQSSREYRQVVLRLCGDFLPMTTDSGTHHEALSTQPIEESPQTQLSGMYPMMWPSANPVDADVMMPDSSWTTFLNEMQPVSFMSPDETPMDASWTGLRGGFPNHQQHDTG</sequence>
<keyword evidence="3" id="KW-0804">Transcription</keyword>
<evidence type="ECO:0000256" key="3">
    <source>
        <dbReference type="ARBA" id="ARBA00023163"/>
    </source>
</evidence>
<evidence type="ECO:0000256" key="5">
    <source>
        <dbReference type="SAM" id="Coils"/>
    </source>
</evidence>
<dbReference type="Proteomes" id="UP000799436">
    <property type="component" value="Unassembled WGS sequence"/>
</dbReference>
<keyword evidence="1" id="KW-0479">Metal-binding</keyword>
<dbReference type="AlphaFoldDB" id="A0A6G1LDI1"/>
<evidence type="ECO:0000256" key="6">
    <source>
        <dbReference type="SAM" id="MobiDB-lite"/>
    </source>
</evidence>
<dbReference type="PANTHER" id="PTHR47424">
    <property type="entry name" value="REGULATORY PROTEIN GAL4"/>
    <property type="match status" value="1"/>
</dbReference>
<evidence type="ECO:0000256" key="2">
    <source>
        <dbReference type="ARBA" id="ARBA00023015"/>
    </source>
</evidence>
<keyword evidence="5" id="KW-0175">Coiled coil</keyword>
<dbReference type="GO" id="GO:0000435">
    <property type="term" value="P:positive regulation of transcription from RNA polymerase II promoter by galactose"/>
    <property type="evidence" value="ECO:0007669"/>
    <property type="project" value="TreeGrafter"/>
</dbReference>
<dbReference type="InterPro" id="IPR001138">
    <property type="entry name" value="Zn2Cys6_DnaBD"/>
</dbReference>
<dbReference type="CDD" id="cd00067">
    <property type="entry name" value="GAL4"/>
    <property type="match status" value="1"/>
</dbReference>
<feature type="region of interest" description="Disordered" evidence="6">
    <location>
        <begin position="114"/>
        <end position="146"/>
    </location>
</feature>
<name>A0A6G1LDI1_9PEZI</name>
<dbReference type="GO" id="GO:0008270">
    <property type="term" value="F:zinc ion binding"/>
    <property type="evidence" value="ECO:0007669"/>
    <property type="project" value="InterPro"/>
</dbReference>
<dbReference type="GO" id="GO:0000978">
    <property type="term" value="F:RNA polymerase II cis-regulatory region sequence-specific DNA binding"/>
    <property type="evidence" value="ECO:0007669"/>
    <property type="project" value="TreeGrafter"/>
</dbReference>
<evidence type="ECO:0000256" key="4">
    <source>
        <dbReference type="ARBA" id="ARBA00023242"/>
    </source>
</evidence>
<dbReference type="OrthoDB" id="3364175at2759"/>
<dbReference type="GO" id="GO:0005634">
    <property type="term" value="C:nucleus"/>
    <property type="evidence" value="ECO:0007669"/>
    <property type="project" value="TreeGrafter"/>
</dbReference>
<dbReference type="PROSITE" id="PS50048">
    <property type="entry name" value="ZN2_CY6_FUNGAL_2"/>
    <property type="match status" value="1"/>
</dbReference>
<dbReference type="InterPro" id="IPR051127">
    <property type="entry name" value="Fungal_SecMet_Regulators"/>
</dbReference>
<feature type="coiled-coil region" evidence="5">
    <location>
        <begin position="68"/>
        <end position="109"/>
    </location>
</feature>
<evidence type="ECO:0000259" key="7">
    <source>
        <dbReference type="PROSITE" id="PS50048"/>
    </source>
</evidence>
<dbReference type="PROSITE" id="PS00463">
    <property type="entry name" value="ZN2_CY6_FUNGAL_1"/>
    <property type="match status" value="1"/>
</dbReference>
<dbReference type="SMART" id="SM00906">
    <property type="entry name" value="Fungal_trans"/>
    <property type="match status" value="1"/>
</dbReference>
<proteinExistence type="predicted"/>
<gene>
    <name evidence="8" type="ORF">EJ03DRAFT_269443</name>
</gene>
<evidence type="ECO:0000313" key="8">
    <source>
        <dbReference type="EMBL" id="KAF2771001.1"/>
    </source>
</evidence>
<reference evidence="8" key="1">
    <citation type="journal article" date="2020" name="Stud. Mycol.">
        <title>101 Dothideomycetes genomes: a test case for predicting lifestyles and emergence of pathogens.</title>
        <authorList>
            <person name="Haridas S."/>
            <person name="Albert R."/>
            <person name="Binder M."/>
            <person name="Bloem J."/>
            <person name="Labutti K."/>
            <person name="Salamov A."/>
            <person name="Andreopoulos B."/>
            <person name="Baker S."/>
            <person name="Barry K."/>
            <person name="Bills G."/>
            <person name="Bluhm B."/>
            <person name="Cannon C."/>
            <person name="Castanera R."/>
            <person name="Culley D."/>
            <person name="Daum C."/>
            <person name="Ezra D."/>
            <person name="Gonzalez J."/>
            <person name="Henrissat B."/>
            <person name="Kuo A."/>
            <person name="Liang C."/>
            <person name="Lipzen A."/>
            <person name="Lutzoni F."/>
            <person name="Magnuson J."/>
            <person name="Mondo S."/>
            <person name="Nolan M."/>
            <person name="Ohm R."/>
            <person name="Pangilinan J."/>
            <person name="Park H.-J."/>
            <person name="Ramirez L."/>
            <person name="Alfaro M."/>
            <person name="Sun H."/>
            <person name="Tritt A."/>
            <person name="Yoshinaga Y."/>
            <person name="Zwiers L.-H."/>
            <person name="Turgeon B."/>
            <person name="Goodwin S."/>
            <person name="Spatafora J."/>
            <person name="Crous P."/>
            <person name="Grigoriev I."/>
        </authorList>
    </citation>
    <scope>NUCLEOTIDE SEQUENCE</scope>
    <source>
        <strain evidence="8">CBS 116005</strain>
    </source>
</reference>
<dbReference type="Pfam" id="PF04082">
    <property type="entry name" value="Fungal_trans"/>
    <property type="match status" value="1"/>
</dbReference>
<dbReference type="GO" id="GO:0000981">
    <property type="term" value="F:DNA-binding transcription factor activity, RNA polymerase II-specific"/>
    <property type="evidence" value="ECO:0007669"/>
    <property type="project" value="InterPro"/>
</dbReference>
<accession>A0A6G1LDI1</accession>
<keyword evidence="4" id="KW-0539">Nucleus</keyword>
<dbReference type="EMBL" id="ML995822">
    <property type="protein sequence ID" value="KAF2771001.1"/>
    <property type="molecule type" value="Genomic_DNA"/>
</dbReference>
<dbReference type="GO" id="GO:0006351">
    <property type="term" value="P:DNA-templated transcription"/>
    <property type="evidence" value="ECO:0007669"/>
    <property type="project" value="InterPro"/>
</dbReference>
<dbReference type="Pfam" id="PF00172">
    <property type="entry name" value="Zn_clus"/>
    <property type="match status" value="1"/>
</dbReference>
<dbReference type="SUPFAM" id="SSF57701">
    <property type="entry name" value="Zn2/Cys6 DNA-binding domain"/>
    <property type="match status" value="1"/>
</dbReference>
<protein>
    <recommendedName>
        <fullName evidence="7">Zn(2)-C6 fungal-type domain-containing protein</fullName>
    </recommendedName>
</protein>
<dbReference type="CDD" id="cd12148">
    <property type="entry name" value="fungal_TF_MHR"/>
    <property type="match status" value="1"/>
</dbReference>
<organism evidence="8 9">
    <name type="scientific">Teratosphaeria nubilosa</name>
    <dbReference type="NCBI Taxonomy" id="161662"/>
    <lineage>
        <taxon>Eukaryota</taxon>
        <taxon>Fungi</taxon>
        <taxon>Dikarya</taxon>
        <taxon>Ascomycota</taxon>
        <taxon>Pezizomycotina</taxon>
        <taxon>Dothideomycetes</taxon>
        <taxon>Dothideomycetidae</taxon>
        <taxon>Mycosphaerellales</taxon>
        <taxon>Teratosphaeriaceae</taxon>
        <taxon>Teratosphaeria</taxon>
    </lineage>
</organism>
<dbReference type="SMART" id="SM00066">
    <property type="entry name" value="GAL4"/>
    <property type="match status" value="1"/>
</dbReference>
<feature type="domain" description="Zn(2)-C6 fungal-type" evidence="7">
    <location>
        <begin position="25"/>
        <end position="55"/>
    </location>
</feature>
<keyword evidence="2" id="KW-0805">Transcription regulation</keyword>
<dbReference type="InterPro" id="IPR036864">
    <property type="entry name" value="Zn2-C6_fun-type_DNA-bd_sf"/>
</dbReference>
<evidence type="ECO:0000313" key="9">
    <source>
        <dbReference type="Proteomes" id="UP000799436"/>
    </source>
</evidence>